<sequence length="46" mass="4857">MPCTSGPMRRHSKSPSTGAWVRSKSVNKGGLTGIFMAPANLLLISL</sequence>
<name>A0A1Y5Q8Z4_9GAMM</name>
<organism evidence="2">
    <name type="scientific">uncultured Stenotrophomonas sp</name>
    <dbReference type="NCBI Taxonomy" id="165438"/>
    <lineage>
        <taxon>Bacteria</taxon>
        <taxon>Pseudomonadati</taxon>
        <taxon>Pseudomonadota</taxon>
        <taxon>Gammaproteobacteria</taxon>
        <taxon>Lysobacterales</taxon>
        <taxon>Lysobacteraceae</taxon>
        <taxon>Stenotrophomonas</taxon>
        <taxon>environmental samples</taxon>
    </lineage>
</organism>
<gene>
    <name evidence="2" type="ORF">STPYR_12588</name>
</gene>
<evidence type="ECO:0000313" key="2">
    <source>
        <dbReference type="EMBL" id="SBV37645.1"/>
    </source>
</evidence>
<dbReference type="AlphaFoldDB" id="A0A1Y5Q8Z4"/>
<reference evidence="2" key="1">
    <citation type="submission" date="2016-03" db="EMBL/GenBank/DDBJ databases">
        <authorList>
            <person name="Ploux O."/>
        </authorList>
    </citation>
    <scope>NUCLEOTIDE SEQUENCE</scope>
    <source>
        <strain evidence="2">UC10</strain>
    </source>
</reference>
<protein>
    <submittedName>
        <fullName evidence="2">Uncharacterized protein</fullName>
    </submittedName>
</protein>
<accession>A0A1Y5Q8Z4</accession>
<dbReference type="EMBL" id="FLTS01000001">
    <property type="protein sequence ID" value="SBV37645.1"/>
    <property type="molecule type" value="Genomic_DNA"/>
</dbReference>
<evidence type="ECO:0000256" key="1">
    <source>
        <dbReference type="SAM" id="MobiDB-lite"/>
    </source>
</evidence>
<proteinExistence type="predicted"/>
<feature type="region of interest" description="Disordered" evidence="1">
    <location>
        <begin position="1"/>
        <end position="21"/>
    </location>
</feature>